<dbReference type="RefSeq" id="WP_367639778.1">
    <property type="nucleotide sequence ID" value="NZ_JBFNQN010000012.1"/>
</dbReference>
<evidence type="ECO:0008006" key="4">
    <source>
        <dbReference type="Google" id="ProtNLM"/>
    </source>
</evidence>
<proteinExistence type="predicted"/>
<evidence type="ECO:0000313" key="2">
    <source>
        <dbReference type="EMBL" id="MEW9266643.1"/>
    </source>
</evidence>
<reference evidence="2 3" key="1">
    <citation type="submission" date="2024-07" db="EMBL/GenBank/DDBJ databases">
        <authorList>
            <person name="Thanompreechachai J."/>
            <person name="Duangmal K."/>
        </authorList>
    </citation>
    <scope>NUCLEOTIDE SEQUENCE [LARGE SCALE GENOMIC DNA]</scope>
    <source>
        <strain evidence="2 3">KCTC 19886</strain>
    </source>
</reference>
<dbReference type="Proteomes" id="UP001555826">
    <property type="component" value="Unassembled WGS sequence"/>
</dbReference>
<accession>A0ABV3PAI7</accession>
<protein>
    <recommendedName>
        <fullName evidence="4">MYXO-CTERM domain-containing protein</fullName>
    </recommendedName>
</protein>
<comment type="caution">
    <text evidence="2">The sequence shown here is derived from an EMBL/GenBank/DDBJ whole genome shotgun (WGS) entry which is preliminary data.</text>
</comment>
<keyword evidence="1" id="KW-1133">Transmembrane helix</keyword>
<feature type="transmembrane region" description="Helical" evidence="1">
    <location>
        <begin position="37"/>
        <end position="55"/>
    </location>
</feature>
<name>A0ABV3PAI7_9ACTN</name>
<keyword evidence="1" id="KW-0472">Membrane</keyword>
<sequence>MQRSTVTALLVVATALSGAVLVLLTPSFFDGTPPPAWVLWPVVGVLVASGAALVVHRSQP</sequence>
<gene>
    <name evidence="2" type="ORF">AB1207_17980</name>
</gene>
<evidence type="ECO:0000256" key="1">
    <source>
        <dbReference type="SAM" id="Phobius"/>
    </source>
</evidence>
<dbReference type="EMBL" id="JBFNQN010000012">
    <property type="protein sequence ID" value="MEW9266643.1"/>
    <property type="molecule type" value="Genomic_DNA"/>
</dbReference>
<keyword evidence="3" id="KW-1185">Reference proteome</keyword>
<organism evidence="2 3">
    <name type="scientific">Kineococcus endophyticus</name>
    <dbReference type="NCBI Taxonomy" id="1181883"/>
    <lineage>
        <taxon>Bacteria</taxon>
        <taxon>Bacillati</taxon>
        <taxon>Actinomycetota</taxon>
        <taxon>Actinomycetes</taxon>
        <taxon>Kineosporiales</taxon>
        <taxon>Kineosporiaceae</taxon>
        <taxon>Kineococcus</taxon>
    </lineage>
</organism>
<keyword evidence="1" id="KW-0812">Transmembrane</keyword>
<evidence type="ECO:0000313" key="3">
    <source>
        <dbReference type="Proteomes" id="UP001555826"/>
    </source>
</evidence>